<accession>A0ABQ5ALE0</accession>
<dbReference type="Proteomes" id="UP001151760">
    <property type="component" value="Unassembled WGS sequence"/>
</dbReference>
<reference evidence="2" key="1">
    <citation type="journal article" date="2022" name="Int. J. Mol. Sci.">
        <title>Draft Genome of Tanacetum Coccineum: Genomic Comparison of Closely Related Tanacetum-Family Plants.</title>
        <authorList>
            <person name="Yamashiro T."/>
            <person name="Shiraishi A."/>
            <person name="Nakayama K."/>
            <person name="Satake H."/>
        </authorList>
    </citation>
    <scope>NUCLEOTIDE SEQUENCE</scope>
</reference>
<reference evidence="2" key="2">
    <citation type="submission" date="2022-01" db="EMBL/GenBank/DDBJ databases">
        <authorList>
            <person name="Yamashiro T."/>
            <person name="Shiraishi A."/>
            <person name="Satake H."/>
            <person name="Nakayama K."/>
        </authorList>
    </citation>
    <scope>NUCLEOTIDE SEQUENCE</scope>
</reference>
<evidence type="ECO:0000313" key="3">
    <source>
        <dbReference type="Proteomes" id="UP001151760"/>
    </source>
</evidence>
<protein>
    <submittedName>
        <fullName evidence="2">Uncharacterized protein</fullName>
    </submittedName>
</protein>
<feature type="compositionally biased region" description="Polar residues" evidence="1">
    <location>
        <begin position="151"/>
        <end position="162"/>
    </location>
</feature>
<dbReference type="EMBL" id="BQNB010012316">
    <property type="protein sequence ID" value="GJT02023.1"/>
    <property type="molecule type" value="Genomic_DNA"/>
</dbReference>
<proteinExistence type="predicted"/>
<name>A0ABQ5ALE0_9ASTR</name>
<organism evidence="2 3">
    <name type="scientific">Tanacetum coccineum</name>
    <dbReference type="NCBI Taxonomy" id="301880"/>
    <lineage>
        <taxon>Eukaryota</taxon>
        <taxon>Viridiplantae</taxon>
        <taxon>Streptophyta</taxon>
        <taxon>Embryophyta</taxon>
        <taxon>Tracheophyta</taxon>
        <taxon>Spermatophyta</taxon>
        <taxon>Magnoliopsida</taxon>
        <taxon>eudicotyledons</taxon>
        <taxon>Gunneridae</taxon>
        <taxon>Pentapetalae</taxon>
        <taxon>asterids</taxon>
        <taxon>campanulids</taxon>
        <taxon>Asterales</taxon>
        <taxon>Asteraceae</taxon>
        <taxon>Asteroideae</taxon>
        <taxon>Anthemideae</taxon>
        <taxon>Anthemidinae</taxon>
        <taxon>Tanacetum</taxon>
    </lineage>
</organism>
<keyword evidence="3" id="KW-1185">Reference proteome</keyword>
<evidence type="ECO:0000256" key="1">
    <source>
        <dbReference type="SAM" id="MobiDB-lite"/>
    </source>
</evidence>
<gene>
    <name evidence="2" type="ORF">Tco_0823192</name>
</gene>
<sequence length="179" mass="19075">MSSLNYGYGYAAPRDAAVEFEDFMRVRSCQDGGGLGIGRNRVVLKEGNVSSSNSQPTNNQPLAVLERLSQHMLNHSALDQNKIEAVCSLPKRPSHQVSRKLSQGNTIQANMVLKDTEFFNELVAAVMAGDSREVDGPGADQGRIVAGNPMVGQNDSNGSTSVEGGIQRGFASDATSAYI</sequence>
<comment type="caution">
    <text evidence="2">The sequence shown here is derived from an EMBL/GenBank/DDBJ whole genome shotgun (WGS) entry which is preliminary data.</text>
</comment>
<feature type="region of interest" description="Disordered" evidence="1">
    <location>
        <begin position="148"/>
        <end position="167"/>
    </location>
</feature>
<evidence type="ECO:0000313" key="2">
    <source>
        <dbReference type="EMBL" id="GJT02023.1"/>
    </source>
</evidence>